<feature type="compositionally biased region" description="Low complexity" evidence="1">
    <location>
        <begin position="31"/>
        <end position="40"/>
    </location>
</feature>
<accession>A0A9D6LBJ2</accession>
<organism evidence="2 3">
    <name type="scientific">Eiseniibacteriota bacterium</name>
    <dbReference type="NCBI Taxonomy" id="2212470"/>
    <lineage>
        <taxon>Bacteria</taxon>
        <taxon>Candidatus Eiseniibacteriota</taxon>
    </lineage>
</organism>
<proteinExistence type="predicted"/>
<dbReference type="Proteomes" id="UP000807850">
    <property type="component" value="Unassembled WGS sequence"/>
</dbReference>
<name>A0A9D6LBJ2_UNCEI</name>
<dbReference type="EMBL" id="JACQAY010000162">
    <property type="protein sequence ID" value="MBI3539654.1"/>
    <property type="molecule type" value="Genomic_DNA"/>
</dbReference>
<dbReference type="AlphaFoldDB" id="A0A9D6LBJ2"/>
<protein>
    <submittedName>
        <fullName evidence="2">Uncharacterized protein</fullName>
    </submittedName>
</protein>
<sequence>MLLASGAALPSVTKADSDPVYYIPDGGGAPAGDPDGPAGPTKRLPPSGRISPAQGNYSVTTAGDGGTGWRVWMWRFHVVLLSLKIRFLG</sequence>
<evidence type="ECO:0000256" key="1">
    <source>
        <dbReference type="SAM" id="MobiDB-lite"/>
    </source>
</evidence>
<evidence type="ECO:0000313" key="2">
    <source>
        <dbReference type="EMBL" id="MBI3539654.1"/>
    </source>
</evidence>
<comment type="caution">
    <text evidence="2">The sequence shown here is derived from an EMBL/GenBank/DDBJ whole genome shotgun (WGS) entry which is preliminary data.</text>
</comment>
<feature type="region of interest" description="Disordered" evidence="1">
    <location>
        <begin position="16"/>
        <end position="56"/>
    </location>
</feature>
<evidence type="ECO:0000313" key="3">
    <source>
        <dbReference type="Proteomes" id="UP000807850"/>
    </source>
</evidence>
<gene>
    <name evidence="2" type="ORF">HY076_05225</name>
</gene>
<reference evidence="2" key="1">
    <citation type="submission" date="2020-07" db="EMBL/GenBank/DDBJ databases">
        <title>Huge and variable diversity of episymbiotic CPR bacteria and DPANN archaea in groundwater ecosystems.</title>
        <authorList>
            <person name="He C.Y."/>
            <person name="Keren R."/>
            <person name="Whittaker M."/>
            <person name="Farag I.F."/>
            <person name="Doudna J."/>
            <person name="Cate J.H.D."/>
            <person name="Banfield J.F."/>
        </authorList>
    </citation>
    <scope>NUCLEOTIDE SEQUENCE</scope>
    <source>
        <strain evidence="2">NC_groundwater_928_Pr1_S-0.2um_72_17</strain>
    </source>
</reference>